<evidence type="ECO:0000256" key="4">
    <source>
        <dbReference type="ARBA" id="ARBA00023098"/>
    </source>
</evidence>
<dbReference type="PANTHER" id="PTHR10336">
    <property type="entry name" value="PHOSPHOINOSITIDE-SPECIFIC PHOSPHOLIPASE C FAMILY PROTEIN"/>
    <property type="match status" value="1"/>
</dbReference>
<dbReference type="Proteomes" id="UP000271098">
    <property type="component" value="Unassembled WGS sequence"/>
</dbReference>
<dbReference type="InterPro" id="IPR017946">
    <property type="entry name" value="PLC-like_Pdiesterase_TIM-brl"/>
</dbReference>
<dbReference type="SUPFAM" id="SSF51695">
    <property type="entry name" value="PLC-like phosphodiesterases"/>
    <property type="match status" value="1"/>
</dbReference>
<accession>A0A183E1D2</accession>
<dbReference type="PRINTS" id="PR00390">
    <property type="entry name" value="PHPHLIPASEC"/>
</dbReference>
<organism evidence="9">
    <name type="scientific">Gongylonema pulchrum</name>
    <dbReference type="NCBI Taxonomy" id="637853"/>
    <lineage>
        <taxon>Eukaryota</taxon>
        <taxon>Metazoa</taxon>
        <taxon>Ecdysozoa</taxon>
        <taxon>Nematoda</taxon>
        <taxon>Chromadorea</taxon>
        <taxon>Rhabditida</taxon>
        <taxon>Spirurina</taxon>
        <taxon>Spiruromorpha</taxon>
        <taxon>Spiruroidea</taxon>
        <taxon>Gongylonematidae</taxon>
        <taxon>Gongylonema</taxon>
    </lineage>
</organism>
<dbReference type="EC" id="3.1.4.11" evidence="1 5"/>
<reference evidence="7 8" key="2">
    <citation type="submission" date="2018-11" db="EMBL/GenBank/DDBJ databases">
        <authorList>
            <consortium name="Pathogen Informatics"/>
        </authorList>
    </citation>
    <scope>NUCLEOTIDE SEQUENCE [LARGE SCALE GENOMIC DNA]</scope>
</reference>
<proteinExistence type="predicted"/>
<dbReference type="WBParaSite" id="GPUH_0001479201-mRNA-1">
    <property type="protein sequence ID" value="GPUH_0001479201-mRNA-1"/>
    <property type="gene ID" value="GPUH_0001479201"/>
</dbReference>
<keyword evidence="2 5" id="KW-0378">Hydrolase</keyword>
<dbReference type="OrthoDB" id="269822at2759"/>
<reference evidence="9" key="1">
    <citation type="submission" date="2016-06" db="UniProtKB">
        <authorList>
            <consortium name="WormBaseParasite"/>
        </authorList>
    </citation>
    <scope>IDENTIFICATION</scope>
</reference>
<name>A0A183E1D2_9BILA</name>
<evidence type="ECO:0000313" key="7">
    <source>
        <dbReference type="EMBL" id="VDN24746.1"/>
    </source>
</evidence>
<dbReference type="PROSITE" id="PS50007">
    <property type="entry name" value="PIPLC_X_DOMAIN"/>
    <property type="match status" value="1"/>
</dbReference>
<evidence type="ECO:0000259" key="6">
    <source>
        <dbReference type="SMART" id="SM00148"/>
    </source>
</evidence>
<dbReference type="GO" id="GO:0016042">
    <property type="term" value="P:lipid catabolic process"/>
    <property type="evidence" value="ECO:0007669"/>
    <property type="project" value="UniProtKB-KW"/>
</dbReference>
<keyword evidence="3 5" id="KW-0442">Lipid degradation</keyword>
<evidence type="ECO:0000313" key="8">
    <source>
        <dbReference type="Proteomes" id="UP000271098"/>
    </source>
</evidence>
<dbReference type="GO" id="GO:0046488">
    <property type="term" value="P:phosphatidylinositol metabolic process"/>
    <property type="evidence" value="ECO:0007669"/>
    <property type="project" value="TreeGrafter"/>
</dbReference>
<dbReference type="Pfam" id="PF00388">
    <property type="entry name" value="PI-PLC-X"/>
    <property type="match status" value="1"/>
</dbReference>
<dbReference type="InterPro" id="IPR000909">
    <property type="entry name" value="PLipase_C_PInositol-sp_X_dom"/>
</dbReference>
<evidence type="ECO:0000256" key="3">
    <source>
        <dbReference type="ARBA" id="ARBA00022963"/>
    </source>
</evidence>
<comment type="catalytic activity">
    <reaction evidence="5">
        <text>a 1,2-diacyl-sn-glycero-3-phospho-(1D-myo-inositol-4,5-bisphosphate) + H2O = 1D-myo-inositol 1,4,5-trisphosphate + a 1,2-diacyl-sn-glycerol + H(+)</text>
        <dbReference type="Rhea" id="RHEA:33179"/>
        <dbReference type="ChEBI" id="CHEBI:15377"/>
        <dbReference type="ChEBI" id="CHEBI:15378"/>
        <dbReference type="ChEBI" id="CHEBI:17815"/>
        <dbReference type="ChEBI" id="CHEBI:58456"/>
        <dbReference type="ChEBI" id="CHEBI:203600"/>
        <dbReference type="EC" id="3.1.4.11"/>
    </reaction>
</comment>
<evidence type="ECO:0000256" key="1">
    <source>
        <dbReference type="ARBA" id="ARBA00012368"/>
    </source>
</evidence>
<dbReference type="GO" id="GO:0051209">
    <property type="term" value="P:release of sequestered calcium ion into cytosol"/>
    <property type="evidence" value="ECO:0007669"/>
    <property type="project" value="TreeGrafter"/>
</dbReference>
<evidence type="ECO:0000313" key="9">
    <source>
        <dbReference type="WBParaSite" id="GPUH_0001479201-mRNA-1"/>
    </source>
</evidence>
<keyword evidence="4 5" id="KW-0443">Lipid metabolism</keyword>
<feature type="domain" description="Phosphatidylinositol-specific phospholipase C X" evidence="6">
    <location>
        <begin position="52"/>
        <end position="186"/>
    </location>
</feature>
<dbReference type="EMBL" id="UYRT01081634">
    <property type="protein sequence ID" value="VDN24746.1"/>
    <property type="molecule type" value="Genomic_DNA"/>
</dbReference>
<dbReference type="SMART" id="SM00148">
    <property type="entry name" value="PLCXc"/>
    <property type="match status" value="1"/>
</dbReference>
<evidence type="ECO:0000256" key="2">
    <source>
        <dbReference type="ARBA" id="ARBA00022801"/>
    </source>
</evidence>
<protein>
    <recommendedName>
        <fullName evidence="1 5">Phosphoinositide phospholipase C</fullName>
        <ecNumber evidence="1 5">3.1.4.11</ecNumber>
    </recommendedName>
</protein>
<keyword evidence="8" id="KW-1185">Reference proteome</keyword>
<dbReference type="AlphaFoldDB" id="A0A183E1D2"/>
<gene>
    <name evidence="7" type="ORF">GPUH_LOCUS14772</name>
</gene>
<sequence length="192" mass="22266">MSIMILDLTSFCIPRQRQKSRSERLTKHAFLRFLLSPYNIAMHADHMMLKEEDMHKPLSHYFINSSHNTYLRGYQVNSKSSVEMYRYVLLSGCRSIELDCWDGPNNEPVITHGPSQLTRVTPVLFKDVIIAIANTAFVMSEFPVILSLENHCSLKQQRKIAQYCREIFGDLLLSEPLSEYPHLLHKVLQKAI</sequence>
<dbReference type="GO" id="GO:0048015">
    <property type="term" value="P:phosphatidylinositol-mediated signaling"/>
    <property type="evidence" value="ECO:0007669"/>
    <property type="project" value="TreeGrafter"/>
</dbReference>
<dbReference type="PANTHER" id="PTHR10336:SF36">
    <property type="entry name" value="1-PHOSPHATIDYLINOSITOL 4,5-BISPHOSPHATE PHOSPHODIESTERASE BETA-4"/>
    <property type="match status" value="1"/>
</dbReference>
<dbReference type="InterPro" id="IPR001192">
    <property type="entry name" value="PI-PLC_fam"/>
</dbReference>
<dbReference type="GO" id="GO:0004435">
    <property type="term" value="F:phosphatidylinositol-4,5-bisphosphate phospholipase C activity"/>
    <property type="evidence" value="ECO:0007669"/>
    <property type="project" value="UniProtKB-EC"/>
</dbReference>
<dbReference type="Gene3D" id="3.20.20.190">
    <property type="entry name" value="Phosphatidylinositol (PI) phosphodiesterase"/>
    <property type="match status" value="1"/>
</dbReference>
<evidence type="ECO:0000256" key="5">
    <source>
        <dbReference type="RuleBase" id="RU361133"/>
    </source>
</evidence>